<dbReference type="STRING" id="593750.Metfor_0189"/>
<feature type="transmembrane region" description="Helical" evidence="8">
    <location>
        <begin position="201"/>
        <end position="227"/>
    </location>
</feature>
<dbReference type="Pfam" id="PF13231">
    <property type="entry name" value="PMT_2"/>
    <property type="match status" value="1"/>
</dbReference>
<feature type="transmembrane region" description="Helical" evidence="8">
    <location>
        <begin position="323"/>
        <end position="340"/>
    </location>
</feature>
<dbReference type="eggNOG" id="arCOG00567">
    <property type="taxonomic scope" value="Archaea"/>
</dbReference>
<feature type="domain" description="Glycosyltransferase RgtA/B/C/D-like" evidence="9">
    <location>
        <begin position="103"/>
        <end position="257"/>
    </location>
</feature>
<dbReference type="GO" id="GO:0008610">
    <property type="term" value="P:lipid biosynthetic process"/>
    <property type="evidence" value="ECO:0007669"/>
    <property type="project" value="UniProtKB-ARBA"/>
</dbReference>
<reference evidence="11" key="1">
    <citation type="submission" date="2011-12" db="EMBL/GenBank/DDBJ databases">
        <title>Complete sequence of Methanoregula formicicum SMSP.</title>
        <authorList>
            <person name="Lucas S."/>
            <person name="Han J."/>
            <person name="Lapidus A."/>
            <person name="Cheng J.-F."/>
            <person name="Goodwin L."/>
            <person name="Pitluck S."/>
            <person name="Peters L."/>
            <person name="Ovchinnikova G."/>
            <person name="Teshima H."/>
            <person name="Detter J.C."/>
            <person name="Han C."/>
            <person name="Tapia R."/>
            <person name="Land M."/>
            <person name="Hauser L."/>
            <person name="Kyrpides N."/>
            <person name="Ivanova N."/>
            <person name="Pagani I."/>
            <person name="Imachi H."/>
            <person name="Tamaki H."/>
            <person name="Sekiguchi Y."/>
            <person name="Kamagata Y."/>
            <person name="Cadillo-Quiroz H."/>
            <person name="Zinder S."/>
            <person name="Liu W.-T."/>
            <person name="Woyke T."/>
        </authorList>
    </citation>
    <scope>NUCLEOTIDE SEQUENCE [LARGE SCALE GENOMIC DNA]</scope>
    <source>
        <strain evidence="11">DSM 22288 / NBRC 105244 / SMSP</strain>
    </source>
</reference>
<accession>L0HBU1</accession>
<keyword evidence="3 10" id="KW-0328">Glycosyltransferase</keyword>
<proteinExistence type="predicted"/>
<evidence type="ECO:0000256" key="7">
    <source>
        <dbReference type="ARBA" id="ARBA00023136"/>
    </source>
</evidence>
<evidence type="ECO:0000256" key="3">
    <source>
        <dbReference type="ARBA" id="ARBA00022676"/>
    </source>
</evidence>
<dbReference type="InParanoid" id="L0HBU1"/>
<dbReference type="GO" id="GO:0005886">
    <property type="term" value="C:plasma membrane"/>
    <property type="evidence" value="ECO:0007669"/>
    <property type="project" value="UniProtKB-SubCell"/>
</dbReference>
<dbReference type="OrthoDB" id="114973at2157"/>
<keyword evidence="7 8" id="KW-0472">Membrane</keyword>
<protein>
    <submittedName>
        <fullName evidence="10">Dolichyl-phosphate-mannose-protein mannosyltransferase</fullName>
    </submittedName>
</protein>
<evidence type="ECO:0000256" key="5">
    <source>
        <dbReference type="ARBA" id="ARBA00022692"/>
    </source>
</evidence>
<evidence type="ECO:0000313" key="11">
    <source>
        <dbReference type="Proteomes" id="UP000010824"/>
    </source>
</evidence>
<organism evidence="10 11">
    <name type="scientific">Methanoregula formicica (strain DSM 22288 / NBRC 105244 / SMSP)</name>
    <dbReference type="NCBI Taxonomy" id="593750"/>
    <lineage>
        <taxon>Archaea</taxon>
        <taxon>Methanobacteriati</taxon>
        <taxon>Methanobacteriota</taxon>
        <taxon>Stenosarchaea group</taxon>
        <taxon>Methanomicrobia</taxon>
        <taxon>Methanomicrobiales</taxon>
        <taxon>Methanoregulaceae</taxon>
        <taxon>Methanoregula</taxon>
    </lineage>
</organism>
<dbReference type="EMBL" id="CP003167">
    <property type="protein sequence ID" value="AGB01271.1"/>
    <property type="molecule type" value="Genomic_DNA"/>
</dbReference>
<keyword evidence="11" id="KW-1185">Reference proteome</keyword>
<dbReference type="InterPro" id="IPR050297">
    <property type="entry name" value="LipidA_mod_glycosyltrf_83"/>
</dbReference>
<feature type="transmembrane region" description="Helical" evidence="8">
    <location>
        <begin position="173"/>
        <end position="189"/>
    </location>
</feature>
<dbReference type="InterPro" id="IPR038731">
    <property type="entry name" value="RgtA/B/C-like"/>
</dbReference>
<feature type="transmembrane region" description="Helical" evidence="8">
    <location>
        <begin position="299"/>
        <end position="317"/>
    </location>
</feature>
<dbReference type="AlphaFoldDB" id="L0HBU1"/>
<feature type="transmembrane region" description="Helical" evidence="8">
    <location>
        <begin position="121"/>
        <end position="142"/>
    </location>
</feature>
<sequence>MAKKREEKGDRKRPSGTDACDLDNGFVSPISTFRDLTPENIIALLTHSRYVLILLALTAIGAVLRFFNLDFNSLWLDEASTYTFASMSIPGIWEATTGGEFNPPLFYWVEHLMLMLGNNEVILRFVPALLGVLTIPLVYWVGKEFMDRNVGIIAAAACTFSPFLILYSQEARAYSMGLFFIAFAMVFFLKALKTNKTVHWALFGLLSALAFWAHFYTLVITGALVLYAIGVKVMEWKKDSSALKPVLIGAGAFALISLPLLAVTVQLFVKRTSGGPTFGIQGAGIILETFRQLSGFSELVMFLFLLLFIVGIIHAFLIDRNKGIFLLALTVLPFVISWFLSYKIPMVPRYLIILAPVYFVGIALSYKPVYALLSSRKIVYAVMALLVVLSVTTPFFVDYYTSYSKEDWRGFAGQMRQAARPGDILVLVPGYISQPFSYYYSNTTEETFRYGAQSAEELASFGELNTTQRVYYIVTGDISSADPSGGSVAWLQEHTKGVEATPGIYLFTPIRSG</sequence>
<dbReference type="PANTHER" id="PTHR33908:SF11">
    <property type="entry name" value="MEMBRANE PROTEIN"/>
    <property type="match status" value="1"/>
</dbReference>
<dbReference type="KEGG" id="mfo:Metfor_0189"/>
<keyword evidence="2" id="KW-1003">Cell membrane</keyword>
<evidence type="ECO:0000256" key="6">
    <source>
        <dbReference type="ARBA" id="ARBA00022989"/>
    </source>
</evidence>
<evidence type="ECO:0000256" key="4">
    <source>
        <dbReference type="ARBA" id="ARBA00022679"/>
    </source>
</evidence>
<name>L0HBU1_METFS</name>
<dbReference type="GO" id="GO:0016763">
    <property type="term" value="F:pentosyltransferase activity"/>
    <property type="evidence" value="ECO:0007669"/>
    <property type="project" value="TreeGrafter"/>
</dbReference>
<evidence type="ECO:0000256" key="8">
    <source>
        <dbReference type="SAM" id="Phobius"/>
    </source>
</evidence>
<dbReference type="GeneID" id="14308862"/>
<feature type="transmembrane region" description="Helical" evidence="8">
    <location>
        <begin position="247"/>
        <end position="269"/>
    </location>
</feature>
<keyword evidence="6 8" id="KW-1133">Transmembrane helix</keyword>
<dbReference type="RefSeq" id="WP_015284235.1">
    <property type="nucleotide sequence ID" value="NC_019943.1"/>
</dbReference>
<comment type="subcellular location">
    <subcellularLocation>
        <location evidence="1">Cell membrane</location>
        <topology evidence="1">Multi-pass membrane protein</topology>
    </subcellularLocation>
</comment>
<dbReference type="Proteomes" id="UP000010824">
    <property type="component" value="Chromosome"/>
</dbReference>
<evidence type="ECO:0000256" key="2">
    <source>
        <dbReference type="ARBA" id="ARBA00022475"/>
    </source>
</evidence>
<evidence type="ECO:0000313" key="10">
    <source>
        <dbReference type="EMBL" id="AGB01271.1"/>
    </source>
</evidence>
<gene>
    <name evidence="10" type="ordered locus">Metfor_0189</name>
</gene>
<dbReference type="PANTHER" id="PTHR33908">
    <property type="entry name" value="MANNOSYLTRANSFERASE YKCB-RELATED"/>
    <property type="match status" value="1"/>
</dbReference>
<keyword evidence="5 8" id="KW-0812">Transmembrane</keyword>
<feature type="transmembrane region" description="Helical" evidence="8">
    <location>
        <begin position="378"/>
        <end position="400"/>
    </location>
</feature>
<evidence type="ECO:0000256" key="1">
    <source>
        <dbReference type="ARBA" id="ARBA00004651"/>
    </source>
</evidence>
<dbReference type="HOGENOM" id="CLU_530645_0_0_2"/>
<keyword evidence="4 10" id="KW-0808">Transferase</keyword>
<evidence type="ECO:0000259" key="9">
    <source>
        <dbReference type="Pfam" id="PF13231"/>
    </source>
</evidence>
<feature type="transmembrane region" description="Helical" evidence="8">
    <location>
        <begin position="149"/>
        <end position="167"/>
    </location>
</feature>
<feature type="transmembrane region" description="Helical" evidence="8">
    <location>
        <begin position="347"/>
        <end position="366"/>
    </location>
</feature>
<feature type="transmembrane region" description="Helical" evidence="8">
    <location>
        <begin position="50"/>
        <end position="67"/>
    </location>
</feature>
<reference evidence="10 11" key="2">
    <citation type="journal article" date="2014" name="Genome Announc.">
        <title>Complete Genome Sequence of Methanoregula formicica SMSPT, a Mesophilic Hydrogenotrophic Methanogen Isolated from a Methanogenic Upflow Anaerobic Sludge Blanket Reactor.</title>
        <authorList>
            <person name="Yamamoto K."/>
            <person name="Tamaki H."/>
            <person name="Cadillo-Quiroz H."/>
            <person name="Imachi H."/>
            <person name="Kyrpides N."/>
            <person name="Woyke T."/>
            <person name="Goodwin L."/>
            <person name="Zinder S.H."/>
            <person name="Kamagata Y."/>
            <person name="Liu W.T."/>
        </authorList>
    </citation>
    <scope>NUCLEOTIDE SEQUENCE [LARGE SCALE GENOMIC DNA]</scope>
    <source>
        <strain evidence="11">DSM 22288 / NBRC 105244 / SMSP</strain>
    </source>
</reference>